<name>A0AAN7T4N2_9EURO</name>
<reference evidence="2 3" key="1">
    <citation type="submission" date="2023-08" db="EMBL/GenBank/DDBJ databases">
        <title>Black Yeasts Isolated from many extreme environments.</title>
        <authorList>
            <person name="Coleine C."/>
            <person name="Stajich J.E."/>
            <person name="Selbmann L."/>
        </authorList>
    </citation>
    <scope>NUCLEOTIDE SEQUENCE [LARGE SCALE GENOMIC DNA]</scope>
    <source>
        <strain evidence="2 3">CCFEE 5910</strain>
    </source>
</reference>
<dbReference type="AlphaFoldDB" id="A0AAN7T4N2"/>
<evidence type="ECO:0000256" key="1">
    <source>
        <dbReference type="SAM" id="Phobius"/>
    </source>
</evidence>
<keyword evidence="1" id="KW-1133">Transmembrane helix</keyword>
<feature type="transmembrane region" description="Helical" evidence="1">
    <location>
        <begin position="64"/>
        <end position="82"/>
    </location>
</feature>
<dbReference type="EMBL" id="JAVRRJ010000001">
    <property type="protein sequence ID" value="KAK5090358.1"/>
    <property type="molecule type" value="Genomic_DNA"/>
</dbReference>
<evidence type="ECO:0000313" key="3">
    <source>
        <dbReference type="Proteomes" id="UP001309876"/>
    </source>
</evidence>
<gene>
    <name evidence="2" type="ORF">LTR05_000530</name>
</gene>
<keyword evidence="1" id="KW-0472">Membrane</keyword>
<dbReference type="Proteomes" id="UP001309876">
    <property type="component" value="Unassembled WGS sequence"/>
</dbReference>
<keyword evidence="3" id="KW-1185">Reference proteome</keyword>
<comment type="caution">
    <text evidence="2">The sequence shown here is derived from an EMBL/GenBank/DDBJ whole genome shotgun (WGS) entry which is preliminary data.</text>
</comment>
<feature type="transmembrane region" description="Helical" evidence="1">
    <location>
        <begin position="138"/>
        <end position="161"/>
    </location>
</feature>
<accession>A0AAN7T4N2</accession>
<organism evidence="2 3">
    <name type="scientific">Lithohypha guttulata</name>
    <dbReference type="NCBI Taxonomy" id="1690604"/>
    <lineage>
        <taxon>Eukaryota</taxon>
        <taxon>Fungi</taxon>
        <taxon>Dikarya</taxon>
        <taxon>Ascomycota</taxon>
        <taxon>Pezizomycotina</taxon>
        <taxon>Eurotiomycetes</taxon>
        <taxon>Chaetothyriomycetidae</taxon>
        <taxon>Chaetothyriales</taxon>
        <taxon>Trichomeriaceae</taxon>
        <taxon>Lithohypha</taxon>
    </lineage>
</organism>
<sequence length="224" mass="25186">MSPPSRPLPFGDRPRGPPPFVVQILRAPLTVNNVIAFAITQSVYRSRKSALLVGSKPCAARVNTVFGLLAVMFAVSIVHNILTVMRFHRIRREVFGESMCASRRRWRQQQRGEIVLDDEERTARMQKFKEMGKRMPSLFISSGDVLLAVGFLGMWVLTTLIAKKEGKIELGVAYASIGALVACVLNLIVGMSGLKFWARKRNQERETRMEEAEVADVKEKLLEN</sequence>
<feature type="transmembrane region" description="Helical" evidence="1">
    <location>
        <begin position="173"/>
        <end position="198"/>
    </location>
</feature>
<evidence type="ECO:0000313" key="2">
    <source>
        <dbReference type="EMBL" id="KAK5090358.1"/>
    </source>
</evidence>
<protein>
    <submittedName>
        <fullName evidence="2">Uncharacterized protein</fullName>
    </submittedName>
</protein>
<keyword evidence="1" id="KW-0812">Transmembrane</keyword>
<proteinExistence type="predicted"/>